<gene>
    <name evidence="1" type="ORF">GCM10011589_46800</name>
</gene>
<proteinExistence type="predicted"/>
<protein>
    <submittedName>
        <fullName evidence="1">Uncharacterized protein</fullName>
    </submittedName>
</protein>
<dbReference type="EMBL" id="BMMI01000015">
    <property type="protein sequence ID" value="GGL84983.1"/>
    <property type="molecule type" value="Genomic_DNA"/>
</dbReference>
<keyword evidence="2" id="KW-1185">Reference proteome</keyword>
<evidence type="ECO:0000313" key="2">
    <source>
        <dbReference type="Proteomes" id="UP000648663"/>
    </source>
</evidence>
<dbReference type="RefSeq" id="WP_188959729.1">
    <property type="nucleotide sequence ID" value="NZ_BMMI01000015.1"/>
</dbReference>
<organism evidence="1 2">
    <name type="scientific">Modestobacter marinus</name>
    <dbReference type="NCBI Taxonomy" id="477641"/>
    <lineage>
        <taxon>Bacteria</taxon>
        <taxon>Bacillati</taxon>
        <taxon>Actinomycetota</taxon>
        <taxon>Actinomycetes</taxon>
        <taxon>Geodermatophilales</taxon>
        <taxon>Geodermatophilaceae</taxon>
        <taxon>Modestobacter</taxon>
    </lineage>
</organism>
<evidence type="ECO:0000313" key="1">
    <source>
        <dbReference type="EMBL" id="GGL84983.1"/>
    </source>
</evidence>
<comment type="caution">
    <text evidence="1">The sequence shown here is derived from an EMBL/GenBank/DDBJ whole genome shotgun (WGS) entry which is preliminary data.</text>
</comment>
<sequence>MTDSPDVSLDPIMRIFEARMHRGTGAGSWGFLGSAIGVAGAVTPITSASLFESAQRHASRGLRARAGSEHDDASLQLGIMLEHLAKAYLASLHPTLVMDSKFDFSSLLRLAGQGQRVKPGHVLKTVGMWEALVRIGTIQATGNDGAGKTFANRFTLVFQARNGVAHIGDDGGLADEVAQLAVQGADEILTLMGRSLSELFGDFTSVAEGLRDQHGTKVQQRVALLVARAKQVFEERYGDLPAEQRATELAVTDKVAAVGIEDGHDRAATRCPACERVGILSGSADLDWDAEETVTEEGHSFFTIGHARAVLFPTAFRCPSCGLRLQGGEELTAVELDANLELGPAQLESLEVHYADLDAQLDVPPEADQPDF</sequence>
<accession>A0ABQ2GBG0</accession>
<reference evidence="2" key="1">
    <citation type="journal article" date="2019" name="Int. J. Syst. Evol. Microbiol.">
        <title>The Global Catalogue of Microorganisms (GCM) 10K type strain sequencing project: providing services to taxonomists for standard genome sequencing and annotation.</title>
        <authorList>
            <consortium name="The Broad Institute Genomics Platform"/>
            <consortium name="The Broad Institute Genome Sequencing Center for Infectious Disease"/>
            <person name="Wu L."/>
            <person name="Ma J."/>
        </authorList>
    </citation>
    <scope>NUCLEOTIDE SEQUENCE [LARGE SCALE GENOMIC DNA]</scope>
    <source>
        <strain evidence="2">CGMCC 4.5581</strain>
    </source>
</reference>
<name>A0ABQ2GBG0_9ACTN</name>
<dbReference type="Proteomes" id="UP000648663">
    <property type="component" value="Unassembled WGS sequence"/>
</dbReference>